<dbReference type="InterPro" id="IPR018929">
    <property type="entry name" value="DUF2510"/>
</dbReference>
<dbReference type="EMBL" id="BMMP01000018">
    <property type="protein sequence ID" value="GGO55901.1"/>
    <property type="molecule type" value="Genomic_DNA"/>
</dbReference>
<evidence type="ECO:0000256" key="4">
    <source>
        <dbReference type="ARBA" id="ARBA00022989"/>
    </source>
</evidence>
<reference evidence="11" key="1">
    <citation type="journal article" date="2019" name="Int. J. Syst. Evol. Microbiol.">
        <title>The Global Catalogue of Microorganisms (GCM) 10K type strain sequencing project: providing services to taxonomists for standard genome sequencing and annotation.</title>
        <authorList>
            <consortium name="The Broad Institute Genomics Platform"/>
            <consortium name="The Broad Institute Genome Sequencing Center for Infectious Disease"/>
            <person name="Wu L."/>
            <person name="Ma J."/>
        </authorList>
    </citation>
    <scope>NUCLEOTIDE SEQUENCE [LARGE SCALE GENOMIC DNA]</scope>
    <source>
        <strain evidence="11">CGMCC 4.7178</strain>
    </source>
</reference>
<sequence length="603" mass="61676">MSAPLSGTGGGPAPGFYPDPSIPGYIRYWNGSSWVPGTSRPEPAEGEAMPSPPTAEAASTAISSAPPASSAEPAPTEETGPVFLDEDNTGGSGAAQSTGPGDSGAESGGLVPSARSGASLPEVRPRGEVEQAQGEPLDWDDPSRLHGRRPEPASAWQADASRQEGFAGRSEERVSWGRGERETASTDGTSGVASADPRGGWGRSAEEAAAEGSPSGGAEAGAGTGTEGGESGGGAGSAGQAAAGAAPGAEQQPVPEGTFQMRAMSAEDLRNAARARQAGASAPVPDHTVGLRRSDLAAHRRDGQTPQSAASLSAQSAPAQSPTAQPQLPAQPQTPSQPPAQAQPPAQQAPGPAPALPQQQVPPQQGLPAAPQSPQQPAWAQQVQDLAGRNQGMGGDASGVPGVPAPGAPFAPQGGAEPVTPWRPPVSDPFLRAAQQEARPAALGKRFGARVVDGLLTSAVGGGVAFLFTGQAVDHIEAKIEAVRQAGRTEQVWLIDGTTGVYLAAVLGALVLFGLLYEVLPTCRWGRTLGKKLFGLRVLTMEQQDKPGFRSACTRWLVHGALSVLVVGVVNVMWCLFDRPWRQCWHDKLAGTFVSKDSGEIRL</sequence>
<dbReference type="InterPro" id="IPR010432">
    <property type="entry name" value="RDD"/>
</dbReference>
<evidence type="ECO:0000256" key="6">
    <source>
        <dbReference type="SAM" id="MobiDB-lite"/>
    </source>
</evidence>
<dbReference type="Pfam" id="PF06271">
    <property type="entry name" value="RDD"/>
    <property type="match status" value="1"/>
</dbReference>
<evidence type="ECO:0000313" key="10">
    <source>
        <dbReference type="EMBL" id="GGO55901.1"/>
    </source>
</evidence>
<feature type="compositionally biased region" description="Low complexity" evidence="6">
    <location>
        <begin position="238"/>
        <end position="251"/>
    </location>
</feature>
<feature type="compositionally biased region" description="Low complexity" evidence="6">
    <location>
        <begin position="272"/>
        <end position="282"/>
    </location>
</feature>
<feature type="compositionally biased region" description="Low complexity" evidence="6">
    <location>
        <begin position="304"/>
        <end position="334"/>
    </location>
</feature>
<evidence type="ECO:0000256" key="3">
    <source>
        <dbReference type="ARBA" id="ARBA00022692"/>
    </source>
</evidence>
<accession>A0ABQ2MNJ8</accession>
<feature type="transmembrane region" description="Helical" evidence="7">
    <location>
        <begin position="493"/>
        <end position="517"/>
    </location>
</feature>
<dbReference type="InterPro" id="IPR051791">
    <property type="entry name" value="Pra-immunoreactive"/>
</dbReference>
<feature type="transmembrane region" description="Helical" evidence="7">
    <location>
        <begin position="556"/>
        <end position="577"/>
    </location>
</feature>
<keyword evidence="2" id="KW-1003">Cell membrane</keyword>
<feature type="compositionally biased region" description="Low complexity" evidence="6">
    <location>
        <begin position="54"/>
        <end position="79"/>
    </location>
</feature>
<name>A0ABQ2MNJ8_9ACTN</name>
<keyword evidence="4 7" id="KW-1133">Transmembrane helix</keyword>
<feature type="domain" description="RDD" evidence="8">
    <location>
        <begin position="441"/>
        <end position="591"/>
    </location>
</feature>
<feature type="compositionally biased region" description="Low complexity" evidence="6">
    <location>
        <begin position="343"/>
        <end position="384"/>
    </location>
</feature>
<comment type="caution">
    <text evidence="10">The sequence shown here is derived from an EMBL/GenBank/DDBJ whole genome shotgun (WGS) entry which is preliminary data.</text>
</comment>
<keyword evidence="11" id="KW-1185">Reference proteome</keyword>
<feature type="compositionally biased region" description="Gly residues" evidence="6">
    <location>
        <begin position="214"/>
        <end position="237"/>
    </location>
</feature>
<evidence type="ECO:0000256" key="1">
    <source>
        <dbReference type="ARBA" id="ARBA00004651"/>
    </source>
</evidence>
<protein>
    <recommendedName>
        <fullName evidence="12">RDD family protein</fullName>
    </recommendedName>
</protein>
<feature type="compositionally biased region" description="Basic and acidic residues" evidence="6">
    <location>
        <begin position="141"/>
        <end position="151"/>
    </location>
</feature>
<dbReference type="Proteomes" id="UP000631535">
    <property type="component" value="Unassembled WGS sequence"/>
</dbReference>
<evidence type="ECO:0000259" key="9">
    <source>
        <dbReference type="Pfam" id="PF10708"/>
    </source>
</evidence>
<feature type="compositionally biased region" description="Basic and acidic residues" evidence="6">
    <location>
        <begin position="292"/>
        <end position="303"/>
    </location>
</feature>
<evidence type="ECO:0000256" key="2">
    <source>
        <dbReference type="ARBA" id="ARBA00022475"/>
    </source>
</evidence>
<dbReference type="PANTHER" id="PTHR36115:SF4">
    <property type="entry name" value="MEMBRANE PROTEIN"/>
    <property type="match status" value="1"/>
</dbReference>
<gene>
    <name evidence="10" type="ORF">GCM10012287_48240</name>
</gene>
<dbReference type="Pfam" id="PF10708">
    <property type="entry name" value="DUF2510"/>
    <property type="match status" value="1"/>
</dbReference>
<feature type="compositionally biased region" description="Basic and acidic residues" evidence="6">
    <location>
        <begin position="169"/>
        <end position="184"/>
    </location>
</feature>
<organism evidence="10 11">
    <name type="scientific">Streptomyces daqingensis</name>
    <dbReference type="NCBI Taxonomy" id="1472640"/>
    <lineage>
        <taxon>Bacteria</taxon>
        <taxon>Bacillati</taxon>
        <taxon>Actinomycetota</taxon>
        <taxon>Actinomycetes</taxon>
        <taxon>Kitasatosporales</taxon>
        <taxon>Streptomycetaceae</taxon>
        <taxon>Streptomyces</taxon>
    </lineage>
</organism>
<evidence type="ECO:0000259" key="8">
    <source>
        <dbReference type="Pfam" id="PF06271"/>
    </source>
</evidence>
<feature type="domain" description="DUF2510" evidence="9">
    <location>
        <begin position="14"/>
        <end position="45"/>
    </location>
</feature>
<evidence type="ECO:0000313" key="11">
    <source>
        <dbReference type="Proteomes" id="UP000631535"/>
    </source>
</evidence>
<dbReference type="PANTHER" id="PTHR36115">
    <property type="entry name" value="PROLINE-RICH ANTIGEN HOMOLOG-RELATED"/>
    <property type="match status" value="1"/>
</dbReference>
<keyword evidence="5 7" id="KW-0472">Membrane</keyword>
<feature type="region of interest" description="Disordered" evidence="6">
    <location>
        <begin position="1"/>
        <end position="427"/>
    </location>
</feature>
<evidence type="ECO:0000256" key="5">
    <source>
        <dbReference type="ARBA" id="ARBA00023136"/>
    </source>
</evidence>
<comment type="subcellular location">
    <subcellularLocation>
        <location evidence="1">Cell membrane</location>
        <topology evidence="1">Multi-pass membrane protein</topology>
    </subcellularLocation>
</comment>
<evidence type="ECO:0008006" key="12">
    <source>
        <dbReference type="Google" id="ProtNLM"/>
    </source>
</evidence>
<feature type="transmembrane region" description="Helical" evidence="7">
    <location>
        <begin position="455"/>
        <end position="473"/>
    </location>
</feature>
<dbReference type="RefSeq" id="WP_189039297.1">
    <property type="nucleotide sequence ID" value="NZ_BMMP01000018.1"/>
</dbReference>
<proteinExistence type="predicted"/>
<keyword evidence="3 7" id="KW-0812">Transmembrane</keyword>
<evidence type="ECO:0000256" key="7">
    <source>
        <dbReference type="SAM" id="Phobius"/>
    </source>
</evidence>